<dbReference type="Proteomes" id="UP001530400">
    <property type="component" value="Unassembled WGS sequence"/>
</dbReference>
<accession>A0ABD3QBS9</accession>
<keyword evidence="5" id="KW-1185">Reference proteome</keyword>
<dbReference type="SUPFAM" id="SSF52540">
    <property type="entry name" value="P-loop containing nucleoside triphosphate hydrolases"/>
    <property type="match status" value="1"/>
</dbReference>
<evidence type="ECO:0000256" key="1">
    <source>
        <dbReference type="ARBA" id="ARBA00005771"/>
    </source>
</evidence>
<sequence>MAVIKKVGSVILGIAVLIGCIGKFKPSLFFDLPFPFSVLLWMTTGHSMPPYFMDDAWKEDEIDTWMKDGDLVVATGAKSGTTFMLYCTHQIRTKGTDTNDDLFPDVSISTPWPDLRQSRDGTWAEQKDRYNTTIVEGRPMSYYWDNPAYPFRIFKSHFAPPELPVRKSSGKKIKYLAMARNGLDVAASMTSFYSAHTQKFRELWGGGYLVSGCDSRLMCECLLFMIEISITVRLISNANPLRSSHVPDGETHPVMNDLLPPGPLNEIYFGYNNKWWEYRNDSNVLLLHYANVRNDLKGSVAKIADFVGVELTPEELDTVSERCSIEHMKKVNRFNYLMPLNKDKGFWDPSTDKIIRDNELVNKGLVGKGPSIHACGKNAFTDEIVERWMKAEEEQFGHDPALLKWLREGGPFP</sequence>
<evidence type="ECO:0000313" key="5">
    <source>
        <dbReference type="Proteomes" id="UP001530400"/>
    </source>
</evidence>
<evidence type="ECO:0000313" key="4">
    <source>
        <dbReference type="EMBL" id="KAL3797620.1"/>
    </source>
</evidence>
<reference evidence="4 5" key="1">
    <citation type="submission" date="2024-10" db="EMBL/GenBank/DDBJ databases">
        <title>Updated reference genomes for cyclostephanoid diatoms.</title>
        <authorList>
            <person name="Roberts W.R."/>
            <person name="Alverson A.J."/>
        </authorList>
    </citation>
    <scope>NUCLEOTIDE SEQUENCE [LARGE SCALE GENOMIC DNA]</scope>
    <source>
        <strain evidence="4 5">AJA010-31</strain>
    </source>
</reference>
<comment type="caution">
    <text evidence="4">The sequence shown here is derived from an EMBL/GenBank/DDBJ whole genome shotgun (WGS) entry which is preliminary data.</text>
</comment>
<protein>
    <recommendedName>
        <fullName evidence="3">Sulfotransferase domain-containing protein</fullName>
    </recommendedName>
</protein>
<dbReference type="PANTHER" id="PTHR11783">
    <property type="entry name" value="SULFOTRANSFERASE SULT"/>
    <property type="match status" value="1"/>
</dbReference>
<name>A0ABD3QBS9_9STRA</name>
<dbReference type="InterPro" id="IPR027417">
    <property type="entry name" value="P-loop_NTPase"/>
</dbReference>
<dbReference type="PROSITE" id="PS51257">
    <property type="entry name" value="PROKAR_LIPOPROTEIN"/>
    <property type="match status" value="1"/>
</dbReference>
<dbReference type="GO" id="GO:0016740">
    <property type="term" value="F:transferase activity"/>
    <property type="evidence" value="ECO:0007669"/>
    <property type="project" value="UniProtKB-KW"/>
</dbReference>
<comment type="similarity">
    <text evidence="1">Belongs to the sulfotransferase 1 family.</text>
</comment>
<gene>
    <name evidence="4" type="ORF">ACHAWO_013397</name>
</gene>
<dbReference type="Gene3D" id="3.40.50.300">
    <property type="entry name" value="P-loop containing nucleotide triphosphate hydrolases"/>
    <property type="match status" value="1"/>
</dbReference>
<dbReference type="Pfam" id="PF00685">
    <property type="entry name" value="Sulfotransfer_1"/>
    <property type="match status" value="1"/>
</dbReference>
<organism evidence="4 5">
    <name type="scientific">Cyclotella atomus</name>
    <dbReference type="NCBI Taxonomy" id="382360"/>
    <lineage>
        <taxon>Eukaryota</taxon>
        <taxon>Sar</taxon>
        <taxon>Stramenopiles</taxon>
        <taxon>Ochrophyta</taxon>
        <taxon>Bacillariophyta</taxon>
        <taxon>Coscinodiscophyceae</taxon>
        <taxon>Thalassiosirophycidae</taxon>
        <taxon>Stephanodiscales</taxon>
        <taxon>Stephanodiscaceae</taxon>
        <taxon>Cyclotella</taxon>
    </lineage>
</organism>
<feature type="domain" description="Sulfotransferase" evidence="3">
    <location>
        <begin position="69"/>
        <end position="394"/>
    </location>
</feature>
<evidence type="ECO:0000259" key="3">
    <source>
        <dbReference type="Pfam" id="PF00685"/>
    </source>
</evidence>
<dbReference type="EMBL" id="JALLPJ020000248">
    <property type="protein sequence ID" value="KAL3797620.1"/>
    <property type="molecule type" value="Genomic_DNA"/>
</dbReference>
<proteinExistence type="inferred from homology"/>
<dbReference type="InterPro" id="IPR000863">
    <property type="entry name" value="Sulfotransferase_dom"/>
</dbReference>
<keyword evidence="2" id="KW-0808">Transferase</keyword>
<evidence type="ECO:0000256" key="2">
    <source>
        <dbReference type="ARBA" id="ARBA00022679"/>
    </source>
</evidence>
<dbReference type="AlphaFoldDB" id="A0ABD3QBS9"/>